<dbReference type="Gene3D" id="3.40.50.1950">
    <property type="entry name" value="Flavin prenyltransferase-like"/>
    <property type="match status" value="1"/>
</dbReference>
<dbReference type="GO" id="GO:0003824">
    <property type="term" value="F:catalytic activity"/>
    <property type="evidence" value="ECO:0007669"/>
    <property type="project" value="InterPro"/>
</dbReference>
<dbReference type="SUPFAM" id="SSF52507">
    <property type="entry name" value="Homo-oligomeric flavin-containing Cys decarboxylases, HFCD"/>
    <property type="match status" value="1"/>
</dbReference>
<proteinExistence type="predicted"/>
<reference evidence="1 2" key="1">
    <citation type="submission" date="2018-11" db="EMBL/GenBank/DDBJ databases">
        <title>Sequencing the genomes of 1000 actinobacteria strains.</title>
        <authorList>
            <person name="Klenk H.-P."/>
        </authorList>
    </citation>
    <scope>NUCLEOTIDE SEQUENCE [LARGE SCALE GENOMIC DNA]</scope>
    <source>
        <strain evidence="1 2">DSM 44254</strain>
    </source>
</reference>
<organism evidence="1 2">
    <name type="scientific">Actinocorallia herbida</name>
    <dbReference type="NCBI Taxonomy" id="58109"/>
    <lineage>
        <taxon>Bacteria</taxon>
        <taxon>Bacillati</taxon>
        <taxon>Actinomycetota</taxon>
        <taxon>Actinomycetes</taxon>
        <taxon>Streptosporangiales</taxon>
        <taxon>Thermomonosporaceae</taxon>
        <taxon>Actinocorallia</taxon>
    </lineage>
</organism>
<dbReference type="EMBL" id="RJKE01000001">
    <property type="protein sequence ID" value="ROO85131.1"/>
    <property type="molecule type" value="Genomic_DNA"/>
</dbReference>
<evidence type="ECO:0000313" key="1">
    <source>
        <dbReference type="EMBL" id="ROO85131.1"/>
    </source>
</evidence>
<sequence>MAAITEAGGVIFPPVPAFYHRPKTLEEVVDHSVGRALDQFGLHTDLFPRWDEDLREQVRSHRRR</sequence>
<evidence type="ECO:0000313" key="2">
    <source>
        <dbReference type="Proteomes" id="UP000272400"/>
    </source>
</evidence>
<accession>A0A3N1CV07</accession>
<gene>
    <name evidence="1" type="ORF">EDD29_2669</name>
</gene>
<keyword evidence="2" id="KW-1185">Reference proteome</keyword>
<dbReference type="RefSeq" id="WP_211359691.1">
    <property type="nucleotide sequence ID" value="NZ_RJKE01000001.1"/>
</dbReference>
<comment type="caution">
    <text evidence="1">The sequence shown here is derived from an EMBL/GenBank/DDBJ whole genome shotgun (WGS) entry which is preliminary data.</text>
</comment>
<dbReference type="InterPro" id="IPR036551">
    <property type="entry name" value="Flavin_trans-like"/>
</dbReference>
<name>A0A3N1CV07_9ACTN</name>
<dbReference type="Proteomes" id="UP000272400">
    <property type="component" value="Unassembled WGS sequence"/>
</dbReference>
<protein>
    <recommendedName>
        <fullName evidence="3">3-octaprenyl-4-hydroxybenzoate carboxy-lyase</fullName>
    </recommendedName>
</protein>
<dbReference type="AlphaFoldDB" id="A0A3N1CV07"/>
<evidence type="ECO:0008006" key="3">
    <source>
        <dbReference type="Google" id="ProtNLM"/>
    </source>
</evidence>